<dbReference type="OrthoDB" id="1688190at2759"/>
<proteinExistence type="predicted"/>
<dbReference type="CDD" id="cd09272">
    <property type="entry name" value="RNase_HI_RT_Ty1"/>
    <property type="match status" value="1"/>
</dbReference>
<dbReference type="EMBL" id="SMMG02000001">
    <property type="protein sequence ID" value="KAA3486405.1"/>
    <property type="molecule type" value="Genomic_DNA"/>
</dbReference>
<dbReference type="PANTHER" id="PTHR11439">
    <property type="entry name" value="GAG-POL-RELATED RETROTRANSPOSON"/>
    <property type="match status" value="1"/>
</dbReference>
<dbReference type="AlphaFoldDB" id="A0A5B6X048"/>
<sequence length="145" mass="16435">MESRRDFFCQRKYALDIINEAGLLGAKPSGFPIEQNHHLALAESVVLAVLEKYRRLEAHWEVALSVVHYLKGSPGQGILLRANCDLRLYGYYDSNWGSCPLTQRSLTGYFVMLGTSPISWKTKKQHIVSRSSVEAEYCSICYNCV</sequence>
<organism evidence="1 2">
    <name type="scientific">Gossypium australe</name>
    <dbReference type="NCBI Taxonomy" id="47621"/>
    <lineage>
        <taxon>Eukaryota</taxon>
        <taxon>Viridiplantae</taxon>
        <taxon>Streptophyta</taxon>
        <taxon>Embryophyta</taxon>
        <taxon>Tracheophyta</taxon>
        <taxon>Spermatophyta</taxon>
        <taxon>Magnoliopsida</taxon>
        <taxon>eudicotyledons</taxon>
        <taxon>Gunneridae</taxon>
        <taxon>Pentapetalae</taxon>
        <taxon>rosids</taxon>
        <taxon>malvids</taxon>
        <taxon>Malvales</taxon>
        <taxon>Malvaceae</taxon>
        <taxon>Malvoideae</taxon>
        <taxon>Gossypium</taxon>
    </lineage>
</organism>
<keyword evidence="2" id="KW-1185">Reference proteome</keyword>
<dbReference type="PANTHER" id="PTHR11439:SF470">
    <property type="entry name" value="CYSTEINE-RICH RLK (RECEPTOR-LIKE PROTEIN KINASE) 8"/>
    <property type="match status" value="1"/>
</dbReference>
<protein>
    <submittedName>
        <fullName evidence="1">Retrovirus-related Pol polyprotein from transposon TNT 1-94</fullName>
    </submittedName>
</protein>
<reference evidence="2" key="1">
    <citation type="journal article" date="2019" name="Plant Biotechnol. J.">
        <title>Genome sequencing of the Australian wild diploid species Gossypium australe highlights disease resistance and delayed gland morphogenesis.</title>
        <authorList>
            <person name="Cai Y."/>
            <person name="Cai X."/>
            <person name="Wang Q."/>
            <person name="Wang P."/>
            <person name="Zhang Y."/>
            <person name="Cai C."/>
            <person name="Xu Y."/>
            <person name="Wang K."/>
            <person name="Zhou Z."/>
            <person name="Wang C."/>
            <person name="Geng S."/>
            <person name="Li B."/>
            <person name="Dong Q."/>
            <person name="Hou Y."/>
            <person name="Wang H."/>
            <person name="Ai P."/>
            <person name="Liu Z."/>
            <person name="Yi F."/>
            <person name="Sun M."/>
            <person name="An G."/>
            <person name="Cheng J."/>
            <person name="Zhang Y."/>
            <person name="Shi Q."/>
            <person name="Xie Y."/>
            <person name="Shi X."/>
            <person name="Chang Y."/>
            <person name="Huang F."/>
            <person name="Chen Y."/>
            <person name="Hong S."/>
            <person name="Mi L."/>
            <person name="Sun Q."/>
            <person name="Zhang L."/>
            <person name="Zhou B."/>
            <person name="Peng R."/>
            <person name="Zhang X."/>
            <person name="Liu F."/>
        </authorList>
    </citation>
    <scope>NUCLEOTIDE SEQUENCE [LARGE SCALE GENOMIC DNA]</scope>
    <source>
        <strain evidence="2">cv. PA1801</strain>
    </source>
</reference>
<evidence type="ECO:0000313" key="2">
    <source>
        <dbReference type="Proteomes" id="UP000325315"/>
    </source>
</evidence>
<gene>
    <name evidence="1" type="ORF">EPI10_030321</name>
</gene>
<evidence type="ECO:0000313" key="1">
    <source>
        <dbReference type="EMBL" id="KAA3486405.1"/>
    </source>
</evidence>
<accession>A0A5B6X048</accession>
<comment type="caution">
    <text evidence="1">The sequence shown here is derived from an EMBL/GenBank/DDBJ whole genome shotgun (WGS) entry which is preliminary data.</text>
</comment>
<dbReference type="Proteomes" id="UP000325315">
    <property type="component" value="Unassembled WGS sequence"/>
</dbReference>
<name>A0A5B6X048_9ROSI</name>